<feature type="compositionally biased region" description="Basic and acidic residues" evidence="1">
    <location>
        <begin position="18"/>
        <end position="28"/>
    </location>
</feature>
<feature type="region of interest" description="Disordered" evidence="1">
    <location>
        <begin position="1"/>
        <end position="28"/>
    </location>
</feature>
<protein>
    <submittedName>
        <fullName evidence="2">Uncharacterized protein</fullName>
    </submittedName>
</protein>
<feature type="compositionally biased region" description="Polar residues" evidence="1">
    <location>
        <begin position="1"/>
        <end position="10"/>
    </location>
</feature>
<sequence length="73" mass="8398">NVQQNMQLSVSEEPSTSTEERPSQLKKELHSALPHLPDHALPYRGTLFAMDPRNGYLDSHYCKYFLSSNLKHN</sequence>
<evidence type="ECO:0000313" key="3">
    <source>
        <dbReference type="Proteomes" id="UP000694523"/>
    </source>
</evidence>
<keyword evidence="3" id="KW-1185">Reference proteome</keyword>
<reference evidence="2" key="2">
    <citation type="submission" date="2025-09" db="UniProtKB">
        <authorList>
            <consortium name="Ensembl"/>
        </authorList>
    </citation>
    <scope>IDENTIFICATION</scope>
</reference>
<dbReference type="Proteomes" id="UP000694523">
    <property type="component" value="Unplaced"/>
</dbReference>
<dbReference type="AlphaFoldDB" id="A0A8C6UMA0"/>
<dbReference type="Ensembl" id="ENSNMLT00000040563.1">
    <property type="protein sequence ID" value="ENSNMLP00000036414.1"/>
    <property type="gene ID" value="ENSNMLG00000022590.1"/>
</dbReference>
<proteinExistence type="predicted"/>
<organism evidence="2 3">
    <name type="scientific">Neogobius melanostomus</name>
    <name type="common">round goby</name>
    <dbReference type="NCBI Taxonomy" id="47308"/>
    <lineage>
        <taxon>Eukaryota</taxon>
        <taxon>Metazoa</taxon>
        <taxon>Chordata</taxon>
        <taxon>Craniata</taxon>
        <taxon>Vertebrata</taxon>
        <taxon>Euteleostomi</taxon>
        <taxon>Actinopterygii</taxon>
        <taxon>Neopterygii</taxon>
        <taxon>Teleostei</taxon>
        <taxon>Neoteleostei</taxon>
        <taxon>Acanthomorphata</taxon>
        <taxon>Gobiaria</taxon>
        <taxon>Gobiiformes</taxon>
        <taxon>Gobioidei</taxon>
        <taxon>Gobiidae</taxon>
        <taxon>Benthophilinae</taxon>
        <taxon>Neogobiini</taxon>
        <taxon>Neogobius</taxon>
    </lineage>
</organism>
<evidence type="ECO:0000256" key="1">
    <source>
        <dbReference type="SAM" id="MobiDB-lite"/>
    </source>
</evidence>
<evidence type="ECO:0000313" key="2">
    <source>
        <dbReference type="Ensembl" id="ENSNMLP00000036414.1"/>
    </source>
</evidence>
<accession>A0A8C6UMA0</accession>
<reference evidence="2" key="1">
    <citation type="submission" date="2025-08" db="UniProtKB">
        <authorList>
            <consortium name="Ensembl"/>
        </authorList>
    </citation>
    <scope>IDENTIFICATION</scope>
</reference>
<name>A0A8C6UMA0_9GOBI</name>